<keyword evidence="5" id="KW-1185">Reference proteome</keyword>
<accession>A0A7H1MZC0</accession>
<evidence type="ECO:0000259" key="3">
    <source>
        <dbReference type="PROSITE" id="PS01031"/>
    </source>
</evidence>
<feature type="domain" description="SHSP" evidence="3">
    <location>
        <begin position="57"/>
        <end position="171"/>
    </location>
</feature>
<dbReference type="AlphaFoldDB" id="A0A7H1MZC0"/>
<dbReference type="Pfam" id="PF00011">
    <property type="entry name" value="HSP20"/>
    <property type="match status" value="1"/>
</dbReference>
<dbReference type="CDD" id="cd06464">
    <property type="entry name" value="ACD_sHsps-like"/>
    <property type="match status" value="1"/>
</dbReference>
<evidence type="ECO:0000256" key="1">
    <source>
        <dbReference type="PROSITE-ProRule" id="PRU00285"/>
    </source>
</evidence>
<dbReference type="InterPro" id="IPR002068">
    <property type="entry name" value="A-crystallin/Hsp20_dom"/>
</dbReference>
<gene>
    <name evidence="4" type="ORF">HQ394_04840</name>
</gene>
<dbReference type="Gene3D" id="2.60.40.790">
    <property type="match status" value="1"/>
</dbReference>
<evidence type="ECO:0000313" key="5">
    <source>
        <dbReference type="Proteomes" id="UP000516369"/>
    </source>
</evidence>
<name>A0A7H1MZC0_9PROT</name>
<dbReference type="RefSeq" id="WP_190262285.1">
    <property type="nucleotide sequence ID" value="NZ_CP053923.1"/>
</dbReference>
<sequence length="171" mass="19202">MDFRDLMLWRWPPQAGMGGDPESAAQPLRALQADINRAFESFWGNIPTPSFHANWGMTLQAIDIRIDLVELENEIELTAEMPGLEERDIEVTLGEECITIKAEKHASRDRQGNGFRINERLYGTLQRTIALPAFVDQESVKATYKNGVLTVWVAKLAGAPKDVRLIPINKG</sequence>
<dbReference type="KEGG" id="dvn:HQ394_04840"/>
<dbReference type="PANTHER" id="PTHR11527">
    <property type="entry name" value="HEAT-SHOCK PROTEIN 20 FAMILY MEMBER"/>
    <property type="match status" value="1"/>
</dbReference>
<reference evidence="4 5" key="1">
    <citation type="submission" date="2020-05" db="EMBL/GenBank/DDBJ databases">
        <title>Complete closed genome sequence of Defluviicoccus vanus.</title>
        <authorList>
            <person name="Bessarab I."/>
            <person name="Arumugam K."/>
            <person name="Maszenan A.M."/>
            <person name="Seviour R.J."/>
            <person name="Williams R.B."/>
        </authorList>
    </citation>
    <scope>NUCLEOTIDE SEQUENCE [LARGE SCALE GENOMIC DNA]</scope>
    <source>
        <strain evidence="4 5">Ben 114</strain>
    </source>
</reference>
<evidence type="ECO:0000313" key="4">
    <source>
        <dbReference type="EMBL" id="QNT68806.1"/>
    </source>
</evidence>
<dbReference type="InterPro" id="IPR008978">
    <property type="entry name" value="HSP20-like_chaperone"/>
</dbReference>
<dbReference type="PROSITE" id="PS01031">
    <property type="entry name" value="SHSP"/>
    <property type="match status" value="1"/>
</dbReference>
<protein>
    <submittedName>
        <fullName evidence="4">Hsp20/alpha crystallin family protein</fullName>
    </submittedName>
</protein>
<organism evidence="4 5">
    <name type="scientific">Defluviicoccus vanus</name>
    <dbReference type="NCBI Taxonomy" id="111831"/>
    <lineage>
        <taxon>Bacteria</taxon>
        <taxon>Pseudomonadati</taxon>
        <taxon>Pseudomonadota</taxon>
        <taxon>Alphaproteobacteria</taxon>
        <taxon>Rhodospirillales</taxon>
        <taxon>Rhodospirillaceae</taxon>
        <taxon>Defluviicoccus</taxon>
    </lineage>
</organism>
<proteinExistence type="inferred from homology"/>
<dbReference type="Proteomes" id="UP000516369">
    <property type="component" value="Chromosome"/>
</dbReference>
<dbReference type="EMBL" id="CP053923">
    <property type="protein sequence ID" value="QNT68806.1"/>
    <property type="molecule type" value="Genomic_DNA"/>
</dbReference>
<comment type="similarity">
    <text evidence="1 2">Belongs to the small heat shock protein (HSP20) family.</text>
</comment>
<evidence type="ECO:0000256" key="2">
    <source>
        <dbReference type="RuleBase" id="RU003616"/>
    </source>
</evidence>
<dbReference type="InterPro" id="IPR031107">
    <property type="entry name" value="Small_HSP"/>
</dbReference>
<dbReference type="SUPFAM" id="SSF49764">
    <property type="entry name" value="HSP20-like chaperones"/>
    <property type="match status" value="1"/>
</dbReference>